<dbReference type="InterPro" id="IPR029069">
    <property type="entry name" value="HotDog_dom_sf"/>
</dbReference>
<evidence type="ECO:0000256" key="1">
    <source>
        <dbReference type="ARBA" id="ARBA00009174"/>
    </source>
</evidence>
<dbReference type="NCBIfam" id="NF000582">
    <property type="entry name" value="PRK00006.1"/>
    <property type="match status" value="1"/>
</dbReference>
<dbReference type="AlphaFoldDB" id="A0A3R9S5E2"/>
<evidence type="ECO:0000313" key="4">
    <source>
        <dbReference type="Proteomes" id="UP000278274"/>
    </source>
</evidence>
<dbReference type="EC" id="4.2.1.59" evidence="3"/>
<reference evidence="3 4" key="1">
    <citation type="submission" date="2018-11" db="EMBL/GenBank/DDBJ databases">
        <title>Species Designations Belie Phenotypic and Genotypic Heterogeneity in Oral Streptococci.</title>
        <authorList>
            <person name="Velsko I."/>
        </authorList>
    </citation>
    <scope>NUCLEOTIDE SEQUENCE [LARGE SCALE GENOMIC DNA]</scope>
    <source>
        <strain evidence="3 4">BCA2</strain>
    </source>
</reference>
<dbReference type="Proteomes" id="UP000278274">
    <property type="component" value="Unassembled WGS sequence"/>
</dbReference>
<dbReference type="InterPro" id="IPR013114">
    <property type="entry name" value="FabA_FabZ"/>
</dbReference>
<dbReference type="CDD" id="cd01288">
    <property type="entry name" value="FabZ"/>
    <property type="match status" value="1"/>
</dbReference>
<accession>A0A3R9S5E2</accession>
<dbReference type="Pfam" id="PF07977">
    <property type="entry name" value="FabA"/>
    <property type="match status" value="1"/>
</dbReference>
<dbReference type="EMBL" id="RJPH01000035">
    <property type="protein sequence ID" value="RSJ65306.1"/>
    <property type="molecule type" value="Genomic_DNA"/>
</dbReference>
<sequence>MLFVDDIIDIEYGKYVKGVKNVSNNELWATGHFPEEPVFPGVLLLETLAQIGGFMFYNKDESKSLKAYLSKIEDARFIQKVIPGQQIVVEAKFLEKFSRFAKLSCVGKVNEKIVVKAIVIYFFESDIF</sequence>
<comment type="caution">
    <text evidence="3">The sequence shown here is derived from an EMBL/GenBank/DDBJ whole genome shotgun (WGS) entry which is preliminary data.</text>
</comment>
<comment type="similarity">
    <text evidence="1">Belongs to the thioester dehydratase family. FabZ subfamily.</text>
</comment>
<organism evidence="3 4">
    <name type="scientific">Streptococcus oralis subsp. dentisani</name>
    <dbReference type="NCBI Taxonomy" id="1458253"/>
    <lineage>
        <taxon>Bacteria</taxon>
        <taxon>Bacillati</taxon>
        <taxon>Bacillota</taxon>
        <taxon>Bacilli</taxon>
        <taxon>Lactobacillales</taxon>
        <taxon>Streptococcaceae</taxon>
        <taxon>Streptococcus</taxon>
    </lineage>
</organism>
<dbReference type="GO" id="GO:0019171">
    <property type="term" value="F:(3R)-hydroxyacyl-[acyl-carrier-protein] dehydratase activity"/>
    <property type="evidence" value="ECO:0007669"/>
    <property type="project" value="UniProtKB-EC"/>
</dbReference>
<evidence type="ECO:0000313" key="3">
    <source>
        <dbReference type="EMBL" id="RSJ65306.1"/>
    </source>
</evidence>
<name>A0A3R9S5E2_STROR</name>
<evidence type="ECO:0000256" key="2">
    <source>
        <dbReference type="ARBA" id="ARBA00023239"/>
    </source>
</evidence>
<gene>
    <name evidence="3" type="primary">fabZ_2</name>
    <name evidence="3" type="ORF">D8805_09555</name>
</gene>
<proteinExistence type="inferred from homology"/>
<dbReference type="PANTHER" id="PTHR30272">
    <property type="entry name" value="3-HYDROXYACYL-[ACYL-CARRIER-PROTEIN] DEHYDRATASE"/>
    <property type="match status" value="1"/>
</dbReference>
<dbReference type="Gene3D" id="3.10.129.10">
    <property type="entry name" value="Hotdog Thioesterase"/>
    <property type="match status" value="1"/>
</dbReference>
<dbReference type="SUPFAM" id="SSF54637">
    <property type="entry name" value="Thioesterase/thiol ester dehydrase-isomerase"/>
    <property type="match status" value="1"/>
</dbReference>
<dbReference type="PANTHER" id="PTHR30272:SF1">
    <property type="entry name" value="3-HYDROXYACYL-[ACYL-CARRIER-PROTEIN] DEHYDRATASE"/>
    <property type="match status" value="1"/>
</dbReference>
<keyword evidence="2 3" id="KW-0456">Lyase</keyword>
<protein>
    <submittedName>
        <fullName evidence="3">3-hydroxyacyl-[acyl-carrier-protein] dehydratase FabZ</fullName>
        <ecNumber evidence="3">4.2.1.59</ecNumber>
    </submittedName>
</protein>